<dbReference type="GO" id="GO:0046061">
    <property type="term" value="P:dATP catabolic process"/>
    <property type="evidence" value="ECO:0007669"/>
    <property type="project" value="TreeGrafter"/>
</dbReference>
<keyword evidence="3" id="KW-0808">Transferase</keyword>
<dbReference type="InterPro" id="IPR048011">
    <property type="entry name" value="NTP-PPase_MazG-like_C"/>
</dbReference>
<dbReference type="CDD" id="cd11723">
    <property type="entry name" value="YabN_N_like"/>
    <property type="match status" value="1"/>
</dbReference>
<dbReference type="InterPro" id="IPR035013">
    <property type="entry name" value="YabN_N"/>
</dbReference>
<dbReference type="GO" id="GO:0046052">
    <property type="term" value="P:UTP catabolic process"/>
    <property type="evidence" value="ECO:0007669"/>
    <property type="project" value="TreeGrafter"/>
</dbReference>
<dbReference type="FunFam" id="1.10.287.1080:FF:000001">
    <property type="entry name" value="Nucleoside triphosphate pyrophosphohydrolase"/>
    <property type="match status" value="1"/>
</dbReference>
<dbReference type="STRING" id="698762.SAMN00808754_0162"/>
<protein>
    <submittedName>
        <fullName evidence="3">Tetrapyrrole methylase family protein / MazG family protein</fullName>
    </submittedName>
</protein>
<gene>
    <name evidence="3" type="ORF">SAMN00808754_0162</name>
</gene>
<dbReference type="CDD" id="cd11529">
    <property type="entry name" value="NTP-PPase_MazG_Cterm"/>
    <property type="match status" value="1"/>
</dbReference>
<dbReference type="GO" id="GO:0006203">
    <property type="term" value="P:dGTP catabolic process"/>
    <property type="evidence" value="ECO:0007669"/>
    <property type="project" value="TreeGrafter"/>
</dbReference>
<dbReference type="PANTHER" id="PTHR30522">
    <property type="entry name" value="NUCLEOSIDE TRIPHOSPHATE PYROPHOSPHOHYDROLASE"/>
    <property type="match status" value="1"/>
</dbReference>
<keyword evidence="3" id="KW-0489">Methyltransferase</keyword>
<reference evidence="3 4" key="1">
    <citation type="submission" date="2017-04" db="EMBL/GenBank/DDBJ databases">
        <authorList>
            <person name="Afonso C.L."/>
            <person name="Miller P.J."/>
            <person name="Scott M.A."/>
            <person name="Spackman E."/>
            <person name="Goraichik I."/>
            <person name="Dimitrov K.M."/>
            <person name="Suarez D.L."/>
            <person name="Swayne D.E."/>
        </authorList>
    </citation>
    <scope>NUCLEOTIDE SEQUENCE [LARGE SCALE GENOMIC DNA]</scope>
    <source>
        <strain evidence="3 4">ToBE</strain>
    </source>
</reference>
<feature type="domain" description="NTP pyrophosphohydrolase MazG-like" evidence="2">
    <location>
        <begin position="255"/>
        <end position="328"/>
    </location>
</feature>
<dbReference type="InterPro" id="IPR000878">
    <property type="entry name" value="4pyrrol_Mease"/>
</dbReference>
<proteinExistence type="predicted"/>
<dbReference type="GO" id="GO:0047429">
    <property type="term" value="F:nucleoside triphosphate diphosphatase activity"/>
    <property type="evidence" value="ECO:0007669"/>
    <property type="project" value="InterPro"/>
</dbReference>
<dbReference type="GO" id="GO:0046081">
    <property type="term" value="P:dUTP catabolic process"/>
    <property type="evidence" value="ECO:0007669"/>
    <property type="project" value="TreeGrafter"/>
</dbReference>
<dbReference type="InterPro" id="IPR011551">
    <property type="entry name" value="NTP_PyrPHydrolase_MazG"/>
</dbReference>
<dbReference type="OrthoDB" id="9808939at2"/>
<dbReference type="GO" id="GO:0046047">
    <property type="term" value="P:TTP catabolic process"/>
    <property type="evidence" value="ECO:0007669"/>
    <property type="project" value="TreeGrafter"/>
</dbReference>
<dbReference type="NCBIfam" id="TIGR00444">
    <property type="entry name" value="mazG"/>
    <property type="match status" value="1"/>
</dbReference>
<evidence type="ECO:0000259" key="2">
    <source>
        <dbReference type="Pfam" id="PF03819"/>
    </source>
</evidence>
<dbReference type="Proteomes" id="UP000192569">
    <property type="component" value="Chromosome I"/>
</dbReference>
<dbReference type="RefSeq" id="WP_084663098.1">
    <property type="nucleotide sequence ID" value="NZ_LT838272.1"/>
</dbReference>
<dbReference type="InterPro" id="IPR004518">
    <property type="entry name" value="MazG-like_dom"/>
</dbReference>
<dbReference type="InterPro" id="IPR024180">
    <property type="entry name" value="Tetrapyrrole_Mease/MazG_pred"/>
</dbReference>
<name>A0A1W1V8U9_9FIRM</name>
<evidence type="ECO:0000313" key="4">
    <source>
        <dbReference type="Proteomes" id="UP000192569"/>
    </source>
</evidence>
<dbReference type="Gene3D" id="1.10.287.1080">
    <property type="entry name" value="MazG-like"/>
    <property type="match status" value="2"/>
</dbReference>
<organism evidence="3 4">
    <name type="scientific">Thermanaeromonas toyohensis ToBE</name>
    <dbReference type="NCBI Taxonomy" id="698762"/>
    <lineage>
        <taxon>Bacteria</taxon>
        <taxon>Bacillati</taxon>
        <taxon>Bacillota</taxon>
        <taxon>Clostridia</taxon>
        <taxon>Neomoorellales</taxon>
        <taxon>Neomoorellaceae</taxon>
        <taxon>Thermanaeromonas</taxon>
    </lineage>
</organism>
<feature type="domain" description="NTP pyrophosphohydrolase MazG-like" evidence="2">
    <location>
        <begin position="393"/>
        <end position="451"/>
    </location>
</feature>
<dbReference type="NCBIfam" id="NF007113">
    <property type="entry name" value="PRK09562.1"/>
    <property type="match status" value="1"/>
</dbReference>
<dbReference type="GO" id="GO:0046076">
    <property type="term" value="P:dTTP catabolic process"/>
    <property type="evidence" value="ECO:0007669"/>
    <property type="project" value="TreeGrafter"/>
</dbReference>
<dbReference type="GO" id="GO:0032259">
    <property type="term" value="P:methylation"/>
    <property type="evidence" value="ECO:0007669"/>
    <property type="project" value="UniProtKB-KW"/>
</dbReference>
<dbReference type="InterPro" id="IPR048015">
    <property type="entry name" value="NTP-PPase_MazG-like_N"/>
</dbReference>
<dbReference type="SUPFAM" id="SSF101386">
    <property type="entry name" value="all-alpha NTP pyrophosphatases"/>
    <property type="match status" value="2"/>
</dbReference>
<dbReference type="EMBL" id="LT838272">
    <property type="protein sequence ID" value="SMB89481.1"/>
    <property type="molecule type" value="Genomic_DNA"/>
</dbReference>
<dbReference type="Pfam" id="PF00590">
    <property type="entry name" value="TP_methylase"/>
    <property type="match status" value="1"/>
</dbReference>
<sequence length="483" mass="55064">MPGRCYIAGLGPGNPEHIPLALWQLLEQGSRLLYLRTAYHPAVKALEERGIKFTSFDPLYETAASFEELYREIVRTLLRAAKSQEVIYAVPGHPLVAEVSVSLLLKEAGAQGIETPLIPALSCLDAVFVALKLDPTSGLFILDALAWPGRPWNLGQGALITQVYNRRVAGEVKLKLMDFLPDEHPVVVVRAAGVPGEERIREIPLYKLDRITWLDHLTTLYVTPYPEGDKYTLEGLRDLMARLRGPEGCPWDKQQTHQTLKRYLLEETYEVLEALEEGDMHKLSEELGDLLLQVVFHARLAEEEGFFNLRDVVVGIVDKMIRRHPHVFGQAKLKTAQQVLKRWEEIKALERKDNGEEALLQAPRILPALLRALKVQEQAARVGFDWPEVKEVWAKVYEELEELKASVNIGEEEKITEEVGDVLFALVNLARWLKVEPETALTKTIDKFCRRFHYIAEEARRQGRKLETMTLEEMDTLWEKAKN</sequence>
<dbReference type="PANTHER" id="PTHR30522:SF0">
    <property type="entry name" value="NUCLEOSIDE TRIPHOSPHATE PYROPHOSPHOHYDROLASE"/>
    <property type="match status" value="1"/>
</dbReference>
<dbReference type="GO" id="GO:0008168">
    <property type="term" value="F:methyltransferase activity"/>
    <property type="evidence" value="ECO:0007669"/>
    <property type="project" value="UniProtKB-KW"/>
</dbReference>
<dbReference type="Pfam" id="PF03819">
    <property type="entry name" value="MazG"/>
    <property type="match status" value="2"/>
</dbReference>
<dbReference type="CDD" id="cd11528">
    <property type="entry name" value="NTP-PPase_MazG_Nterm"/>
    <property type="match status" value="1"/>
</dbReference>
<dbReference type="InterPro" id="IPR035996">
    <property type="entry name" value="4pyrrol_Methylase_sf"/>
</dbReference>
<dbReference type="InterPro" id="IPR014777">
    <property type="entry name" value="4pyrrole_Mease_sub1"/>
</dbReference>
<dbReference type="FunFam" id="1.10.287.1080:FF:000003">
    <property type="entry name" value="Nucleoside triphosphate pyrophosphohydrolase"/>
    <property type="match status" value="1"/>
</dbReference>
<dbReference type="GO" id="GO:0006950">
    <property type="term" value="P:response to stress"/>
    <property type="evidence" value="ECO:0007669"/>
    <property type="project" value="UniProtKB-ARBA"/>
</dbReference>
<dbReference type="SUPFAM" id="SSF53790">
    <property type="entry name" value="Tetrapyrrole methylase"/>
    <property type="match status" value="1"/>
</dbReference>
<keyword evidence="4" id="KW-1185">Reference proteome</keyword>
<dbReference type="AlphaFoldDB" id="A0A1W1V8U9"/>
<feature type="domain" description="Tetrapyrrole methylase" evidence="1">
    <location>
        <begin position="5"/>
        <end position="208"/>
    </location>
</feature>
<evidence type="ECO:0000313" key="3">
    <source>
        <dbReference type="EMBL" id="SMB89481.1"/>
    </source>
</evidence>
<evidence type="ECO:0000259" key="1">
    <source>
        <dbReference type="Pfam" id="PF00590"/>
    </source>
</evidence>
<dbReference type="PIRSF" id="PIRSF002845">
    <property type="entry name" value="Ttrprl_mtas_MazG"/>
    <property type="match status" value="1"/>
</dbReference>
<dbReference type="Gene3D" id="3.40.1010.10">
    <property type="entry name" value="Cobalt-precorrin-4 Transmethylase, Domain 1"/>
    <property type="match status" value="1"/>
</dbReference>
<accession>A0A1W1V8U9</accession>